<evidence type="ECO:0000313" key="3">
    <source>
        <dbReference type="Proteomes" id="UP001597196"/>
    </source>
</evidence>
<protein>
    <submittedName>
        <fullName evidence="2">Uncharacterized protein</fullName>
    </submittedName>
</protein>
<proteinExistence type="predicted"/>
<dbReference type="Proteomes" id="UP001597196">
    <property type="component" value="Unassembled WGS sequence"/>
</dbReference>
<keyword evidence="1" id="KW-0812">Transmembrane</keyword>
<keyword evidence="3" id="KW-1185">Reference proteome</keyword>
<accession>A0ABW4CJ46</accession>
<keyword evidence="1" id="KW-0472">Membrane</keyword>
<name>A0ABW4CJ46_9LACO</name>
<sequence>MGTMPKTLAWLIVIANVILIGLVLTMHNMAAMILMAAIMLVDALNGLWGAYQHH</sequence>
<keyword evidence="1" id="KW-1133">Transmembrane helix</keyword>
<dbReference type="RefSeq" id="WP_164510153.1">
    <property type="nucleotide sequence ID" value="NZ_BOLQ01000007.1"/>
</dbReference>
<feature type="transmembrane region" description="Helical" evidence="1">
    <location>
        <begin position="30"/>
        <end position="51"/>
    </location>
</feature>
<gene>
    <name evidence="2" type="ORF">ACFQ4P_08985</name>
</gene>
<comment type="caution">
    <text evidence="2">The sequence shown here is derived from an EMBL/GenBank/DDBJ whole genome shotgun (WGS) entry which is preliminary data.</text>
</comment>
<reference evidence="3" key="1">
    <citation type="journal article" date="2019" name="Int. J. Syst. Evol. Microbiol.">
        <title>The Global Catalogue of Microorganisms (GCM) 10K type strain sequencing project: providing services to taxonomists for standard genome sequencing and annotation.</title>
        <authorList>
            <consortium name="The Broad Institute Genomics Platform"/>
            <consortium name="The Broad Institute Genome Sequencing Center for Infectious Disease"/>
            <person name="Wu L."/>
            <person name="Ma J."/>
        </authorList>
    </citation>
    <scope>NUCLEOTIDE SEQUENCE [LARGE SCALE GENOMIC DNA]</scope>
    <source>
        <strain evidence="3">CCM 8980</strain>
    </source>
</reference>
<organism evidence="2 3">
    <name type="scientific">Lacticaseibacillus mingshuiensis</name>
    <dbReference type="NCBI Taxonomy" id="2799574"/>
    <lineage>
        <taxon>Bacteria</taxon>
        <taxon>Bacillati</taxon>
        <taxon>Bacillota</taxon>
        <taxon>Bacilli</taxon>
        <taxon>Lactobacillales</taxon>
        <taxon>Lactobacillaceae</taxon>
        <taxon>Lacticaseibacillus</taxon>
    </lineage>
</organism>
<feature type="transmembrane region" description="Helical" evidence="1">
    <location>
        <begin position="7"/>
        <end position="24"/>
    </location>
</feature>
<evidence type="ECO:0000313" key="2">
    <source>
        <dbReference type="EMBL" id="MFD1430382.1"/>
    </source>
</evidence>
<dbReference type="EMBL" id="JBHTOC010000012">
    <property type="protein sequence ID" value="MFD1430382.1"/>
    <property type="molecule type" value="Genomic_DNA"/>
</dbReference>
<evidence type="ECO:0000256" key="1">
    <source>
        <dbReference type="SAM" id="Phobius"/>
    </source>
</evidence>